<evidence type="ECO:0000313" key="2">
    <source>
        <dbReference type="Proteomes" id="UP000252698"/>
    </source>
</evidence>
<name>A0A2Z5JHU7_STRAR</name>
<dbReference type="Proteomes" id="UP000252698">
    <property type="component" value="Chromosome"/>
</dbReference>
<dbReference type="GeneID" id="95521885"/>
<gene>
    <name evidence="1" type="ORF">C5746_26150</name>
</gene>
<sequence>MSDRTPHDADSRDSDELLAELEKEITSWMDQGGMNLMAVLNNQSVSDKATTKDAIRDLVQQDGFGGPETAVSTSGLLGRRDIGSSTQWSNLLAAYIDSLSCSLLPHPGDGDAMVSFGLDEGHAGGCG</sequence>
<dbReference type="KEGG" id="sata:C5746_26150"/>
<proteinExistence type="predicted"/>
<dbReference type="EMBL" id="CP027306">
    <property type="protein sequence ID" value="AXE79833.1"/>
    <property type="molecule type" value="Genomic_DNA"/>
</dbReference>
<dbReference type="InterPro" id="IPR046236">
    <property type="entry name" value="DUF6269"/>
</dbReference>
<dbReference type="AlphaFoldDB" id="A0A2Z5JHU7"/>
<organism evidence="1 2">
    <name type="scientific">Streptomyces atratus</name>
    <dbReference type="NCBI Taxonomy" id="1893"/>
    <lineage>
        <taxon>Bacteria</taxon>
        <taxon>Bacillati</taxon>
        <taxon>Actinomycetota</taxon>
        <taxon>Actinomycetes</taxon>
        <taxon>Kitasatosporales</taxon>
        <taxon>Streptomycetaceae</taxon>
        <taxon>Streptomyces</taxon>
    </lineage>
</organism>
<protein>
    <submittedName>
        <fullName evidence="1">Uncharacterized protein</fullName>
    </submittedName>
</protein>
<reference evidence="1 2" key="1">
    <citation type="journal article" date="2018" name="Front. Microbiol.">
        <title>Genome Sequencing of Streptomyces atratus SCSIOZH16 and Activation Production of Nocardamine via Metabolic Engineering.</title>
        <authorList>
            <person name="Li Y."/>
            <person name="Zhang C."/>
            <person name="Liu C."/>
            <person name="Ju J."/>
            <person name="Ma J."/>
        </authorList>
    </citation>
    <scope>NUCLEOTIDE SEQUENCE [LARGE SCALE GENOMIC DNA]</scope>
    <source>
        <strain evidence="1 2">SCSIO_ZH16</strain>
    </source>
</reference>
<dbReference type="RefSeq" id="WP_114246314.1">
    <property type="nucleotide sequence ID" value="NZ_CP027306.1"/>
</dbReference>
<evidence type="ECO:0000313" key="1">
    <source>
        <dbReference type="EMBL" id="AXE79833.1"/>
    </source>
</evidence>
<dbReference type="Pfam" id="PF19784">
    <property type="entry name" value="DUF6269"/>
    <property type="match status" value="1"/>
</dbReference>
<accession>A0A2Z5JHU7</accession>